<dbReference type="Proteomes" id="UP000782705">
    <property type="component" value="Unassembled WGS sequence"/>
</dbReference>
<keyword evidence="9" id="KW-0119">Carbohydrate metabolism</keyword>
<dbReference type="Pfam" id="PF08244">
    <property type="entry name" value="Glyco_hydro_32C"/>
    <property type="match status" value="1"/>
</dbReference>
<evidence type="ECO:0000256" key="8">
    <source>
        <dbReference type="RuleBase" id="RU362110"/>
    </source>
</evidence>
<accession>A0ABQ6YWW8</accession>
<dbReference type="InterPro" id="IPR013320">
    <property type="entry name" value="ConA-like_dom_sf"/>
</dbReference>
<feature type="domain" description="Glycosyl hydrolase family 32 N-terminal" evidence="10">
    <location>
        <begin position="39"/>
        <end position="343"/>
    </location>
</feature>
<dbReference type="InterPro" id="IPR018053">
    <property type="entry name" value="Glyco_hydro_32_AS"/>
</dbReference>
<organism evidence="12 13">
    <name type="scientific">Candidatus Enterococcus willemsii</name>
    <dbReference type="NCBI Taxonomy" id="1857215"/>
    <lineage>
        <taxon>Bacteria</taxon>
        <taxon>Bacillati</taxon>
        <taxon>Bacillota</taxon>
        <taxon>Bacilli</taxon>
        <taxon>Lactobacillales</taxon>
        <taxon>Enterococcaceae</taxon>
        <taxon>Enterococcus</taxon>
    </lineage>
</organism>
<keyword evidence="5 8" id="KW-0378">Hydrolase</keyword>
<dbReference type="Pfam" id="PF00251">
    <property type="entry name" value="Glyco_hydro_32N"/>
    <property type="match status" value="1"/>
</dbReference>
<evidence type="ECO:0000256" key="9">
    <source>
        <dbReference type="RuleBase" id="RU365015"/>
    </source>
</evidence>
<dbReference type="NCBIfam" id="TIGR01322">
    <property type="entry name" value="scrB_fam"/>
    <property type="match status" value="1"/>
</dbReference>
<evidence type="ECO:0000256" key="6">
    <source>
        <dbReference type="ARBA" id="ARBA00023295"/>
    </source>
</evidence>
<evidence type="ECO:0000256" key="2">
    <source>
        <dbReference type="ARBA" id="ARBA00009902"/>
    </source>
</evidence>
<protein>
    <recommendedName>
        <fullName evidence="4 8">Sucrose-6-phosphate hydrolase</fullName>
        <ecNumber evidence="3 8">3.2.1.26</ecNumber>
    </recommendedName>
    <alternativeName>
        <fullName evidence="7 9">Invertase</fullName>
    </alternativeName>
</protein>
<dbReference type="InterPro" id="IPR006232">
    <property type="entry name" value="Suc6P_hydrolase"/>
</dbReference>
<dbReference type="InterPro" id="IPR023296">
    <property type="entry name" value="Glyco_hydro_beta-prop_sf"/>
</dbReference>
<keyword evidence="6 8" id="KW-0326">Glycosidase</keyword>
<evidence type="ECO:0000259" key="10">
    <source>
        <dbReference type="Pfam" id="PF00251"/>
    </source>
</evidence>
<evidence type="ECO:0000313" key="13">
    <source>
        <dbReference type="Proteomes" id="UP000782705"/>
    </source>
</evidence>
<gene>
    <name evidence="12" type="ORF">BAU17_01000</name>
</gene>
<dbReference type="PROSITE" id="PS00609">
    <property type="entry name" value="GLYCOSYL_HYDROL_F32"/>
    <property type="match status" value="1"/>
</dbReference>
<dbReference type="SMART" id="SM00640">
    <property type="entry name" value="Glyco_32"/>
    <property type="match status" value="1"/>
</dbReference>
<comment type="similarity">
    <text evidence="2 8">Belongs to the glycosyl hydrolase 32 family.</text>
</comment>
<dbReference type="Gene3D" id="2.115.10.20">
    <property type="entry name" value="Glycosyl hydrolase domain, family 43"/>
    <property type="match status" value="1"/>
</dbReference>
<comment type="caution">
    <text evidence="12">The sequence shown here is derived from an EMBL/GenBank/DDBJ whole genome shotgun (WGS) entry which is preliminary data.</text>
</comment>
<keyword evidence="13" id="KW-1185">Reference proteome</keyword>
<dbReference type="EMBL" id="MAEL01000054">
    <property type="protein sequence ID" value="KAF1301978.1"/>
    <property type="molecule type" value="Genomic_DNA"/>
</dbReference>
<dbReference type="InterPro" id="IPR013148">
    <property type="entry name" value="Glyco_hydro_32_N"/>
</dbReference>
<dbReference type="SUPFAM" id="SSF49899">
    <property type="entry name" value="Concanavalin A-like lectins/glucanases"/>
    <property type="match status" value="1"/>
</dbReference>
<evidence type="ECO:0000259" key="11">
    <source>
        <dbReference type="Pfam" id="PF08244"/>
    </source>
</evidence>
<keyword evidence="9" id="KW-0963">Cytoplasm</keyword>
<evidence type="ECO:0000256" key="4">
    <source>
        <dbReference type="ARBA" id="ARBA00019623"/>
    </source>
</evidence>
<evidence type="ECO:0000313" key="12">
    <source>
        <dbReference type="EMBL" id="KAF1301978.1"/>
    </source>
</evidence>
<dbReference type="SUPFAM" id="SSF75005">
    <property type="entry name" value="Arabinanase/levansucrase/invertase"/>
    <property type="match status" value="1"/>
</dbReference>
<comment type="pathway">
    <text evidence="1 9">Glycan biosynthesis; sucrose metabolism.</text>
</comment>
<dbReference type="GO" id="GO:0016787">
    <property type="term" value="F:hydrolase activity"/>
    <property type="evidence" value="ECO:0007669"/>
    <property type="project" value="UniProtKB-KW"/>
</dbReference>
<reference evidence="12 13" key="1">
    <citation type="submission" date="2016-06" db="EMBL/GenBank/DDBJ databases">
        <title>Four novel species of enterococci isolated from chicken manure.</title>
        <authorList>
            <person name="Van Tyne D."/>
        </authorList>
    </citation>
    <scope>NUCLEOTIDE SEQUENCE [LARGE SCALE GENOMIC DNA]</scope>
    <source>
        <strain evidence="12 13">CU12B</strain>
    </source>
</reference>
<comment type="function">
    <text evidence="9">Enables the bacterium to metabolize sucrose as a sole carbon source.</text>
</comment>
<dbReference type="PANTHER" id="PTHR43101">
    <property type="entry name" value="BETA-FRUCTOSIDASE"/>
    <property type="match status" value="1"/>
</dbReference>
<evidence type="ECO:0000256" key="1">
    <source>
        <dbReference type="ARBA" id="ARBA00004914"/>
    </source>
</evidence>
<dbReference type="PANTHER" id="PTHR43101:SF1">
    <property type="entry name" value="BETA-FRUCTOSIDASE"/>
    <property type="match status" value="1"/>
</dbReference>
<evidence type="ECO:0000256" key="5">
    <source>
        <dbReference type="ARBA" id="ARBA00022801"/>
    </source>
</evidence>
<sequence length="472" mass="54848">MKKNSIENHKETFYQEKYEELFQELKANVRKSTYVPELHISPEAGLMNDPNGLAYFNGKYHVFFQWYPFGATHGLKHWGHTTSENLVQWSEQEFALIPDQEYEKNGCYSGNAFEYKGELYLFYTANYKTEHGKIPKQAIAVMNKAGEIKKFPEPIISEGIEGLSGELRDPFVFEREGTFYMLLGGGMFEGAARSGFGDKGVIVLYQSSDLFDWEYVGLLDLPIPTGYMLECPSVVQIDGKDVLFLSPMGYEAEEKRFHNRFATIYLVGHLDLEHLRFEVEHWDEMDAGFDFYAPQAFMGKNEPLLFGWFGCGEQEQPIQENWQHGLTFPQKMWLEDNRLKRYPVSEIIEQFTEKKEMNTQEVRIDQAVYRLQLTAQTSIKVGKPDDYWELLFRPQGEVTISREHLAKTIDESYGMTRSTTISTFDCVDIFVDHSFIEIYINNGERVFSFNVYQKKEATIWSNDGILEGTLYF</sequence>
<dbReference type="CDD" id="cd18623">
    <property type="entry name" value="GH32_ScrB-like"/>
    <property type="match status" value="1"/>
</dbReference>
<comment type="subcellular location">
    <subcellularLocation>
        <location evidence="9">Cytoplasm</location>
    </subcellularLocation>
</comment>
<dbReference type="EC" id="3.2.1.26" evidence="3 8"/>
<dbReference type="InterPro" id="IPR051214">
    <property type="entry name" value="GH32_Enzymes"/>
</dbReference>
<evidence type="ECO:0000256" key="7">
    <source>
        <dbReference type="ARBA" id="ARBA00033367"/>
    </source>
</evidence>
<feature type="domain" description="Glycosyl hydrolase family 32 C-terminal" evidence="11">
    <location>
        <begin position="427"/>
        <end position="464"/>
    </location>
</feature>
<comment type="catalytic activity">
    <reaction evidence="8">
        <text>Hydrolysis of terminal non-reducing beta-D-fructofuranoside residues in beta-D-fructofuranosides.</text>
        <dbReference type="EC" id="3.2.1.26"/>
    </reaction>
</comment>
<proteinExistence type="inferred from homology"/>
<dbReference type="InterPro" id="IPR013189">
    <property type="entry name" value="Glyco_hydro_32_C"/>
</dbReference>
<dbReference type="RefSeq" id="WP_161902958.1">
    <property type="nucleotide sequence ID" value="NZ_MAEL01000054.1"/>
</dbReference>
<evidence type="ECO:0000256" key="3">
    <source>
        <dbReference type="ARBA" id="ARBA00012758"/>
    </source>
</evidence>
<name>A0ABQ6YWW8_9ENTE</name>
<dbReference type="InterPro" id="IPR001362">
    <property type="entry name" value="Glyco_hydro_32"/>
</dbReference>